<dbReference type="AlphaFoldDB" id="A0AAW1RX16"/>
<comment type="caution">
    <text evidence="2">The sequence shown here is derived from an EMBL/GenBank/DDBJ whole genome shotgun (WGS) entry which is preliminary data.</text>
</comment>
<organism evidence="2 3">
    <name type="scientific">Elliptochloris bilobata</name>
    <dbReference type="NCBI Taxonomy" id="381761"/>
    <lineage>
        <taxon>Eukaryota</taxon>
        <taxon>Viridiplantae</taxon>
        <taxon>Chlorophyta</taxon>
        <taxon>core chlorophytes</taxon>
        <taxon>Trebouxiophyceae</taxon>
        <taxon>Trebouxiophyceae incertae sedis</taxon>
        <taxon>Elliptochloris clade</taxon>
        <taxon>Elliptochloris</taxon>
    </lineage>
</organism>
<accession>A0AAW1RX16</accession>
<evidence type="ECO:0000313" key="3">
    <source>
        <dbReference type="Proteomes" id="UP001445335"/>
    </source>
</evidence>
<sequence>MVLLLDAWGLGMAAPTRTGSVQAPKFCTTGDALTARSLLPAKRELRTRRRGVLSALAQARASGDTPDREMFVADRSTSGRANGAGTLRVTPPRTAPSAPVPVQQELLWANTSGVANLALVVSAVEALLRLSAAGRKSLRAELSIASAELRDKAGELSQAQLALRARDKEVSLLRAALAERDMRLRESKGELLGARVELQAKEGELRSAYDRLAAGARERADVRAVLVASQTELAAARAELEAWAQARLEAGLAEAPRGDGGEEGDDGALEAGRGGRCGAAAQQAPAARAIEGLETLNLLRDLAALSAQG</sequence>
<dbReference type="Proteomes" id="UP001445335">
    <property type="component" value="Unassembled WGS sequence"/>
</dbReference>
<dbReference type="EMBL" id="JALJOU010000019">
    <property type="protein sequence ID" value="KAK9838321.1"/>
    <property type="molecule type" value="Genomic_DNA"/>
</dbReference>
<keyword evidence="3" id="KW-1185">Reference proteome</keyword>
<evidence type="ECO:0000256" key="1">
    <source>
        <dbReference type="SAM" id="MobiDB-lite"/>
    </source>
</evidence>
<evidence type="ECO:0000313" key="2">
    <source>
        <dbReference type="EMBL" id="KAK9838321.1"/>
    </source>
</evidence>
<feature type="region of interest" description="Disordered" evidence="1">
    <location>
        <begin position="254"/>
        <end position="276"/>
    </location>
</feature>
<gene>
    <name evidence="2" type="ORF">WJX81_004490</name>
</gene>
<reference evidence="2 3" key="1">
    <citation type="journal article" date="2024" name="Nat. Commun.">
        <title>Phylogenomics reveals the evolutionary origins of lichenization in chlorophyte algae.</title>
        <authorList>
            <person name="Puginier C."/>
            <person name="Libourel C."/>
            <person name="Otte J."/>
            <person name="Skaloud P."/>
            <person name="Haon M."/>
            <person name="Grisel S."/>
            <person name="Petersen M."/>
            <person name="Berrin J.G."/>
            <person name="Delaux P.M."/>
            <person name="Dal Grande F."/>
            <person name="Keller J."/>
        </authorList>
    </citation>
    <scope>NUCLEOTIDE SEQUENCE [LARGE SCALE GENOMIC DNA]</scope>
    <source>
        <strain evidence="2 3">SAG 245.80</strain>
    </source>
</reference>
<name>A0AAW1RX16_9CHLO</name>
<protein>
    <submittedName>
        <fullName evidence="2">Uncharacterized protein</fullName>
    </submittedName>
</protein>
<proteinExistence type="predicted"/>